<evidence type="ECO:0000313" key="2">
    <source>
        <dbReference type="Proteomes" id="UP000254573"/>
    </source>
</evidence>
<reference evidence="1 2" key="1">
    <citation type="submission" date="2018-06" db="EMBL/GenBank/DDBJ databases">
        <authorList>
            <consortium name="Pathogen Informatics"/>
            <person name="Doyle S."/>
        </authorList>
    </citation>
    <scope>NUCLEOTIDE SEQUENCE [LARGE SCALE GENOMIC DNA]</scope>
    <source>
        <strain evidence="1 2">NCTC13160</strain>
    </source>
</reference>
<dbReference type="AlphaFoldDB" id="A0A378YWU6"/>
<evidence type="ECO:0000313" key="1">
    <source>
        <dbReference type="EMBL" id="SUA81632.1"/>
    </source>
</evidence>
<dbReference type="EMBL" id="UGSG01000001">
    <property type="protein sequence ID" value="SUA81632.1"/>
    <property type="molecule type" value="Genomic_DNA"/>
</dbReference>
<name>A0A378YWU6_9BURK</name>
<gene>
    <name evidence="1" type="ORF">NCTC13160_04498</name>
</gene>
<protein>
    <submittedName>
        <fullName evidence="1">Uncharacterized protein</fullName>
    </submittedName>
</protein>
<dbReference type="Proteomes" id="UP000254573">
    <property type="component" value="Unassembled WGS sequence"/>
</dbReference>
<proteinExistence type="predicted"/>
<accession>A0A378YWU6</accession>
<sequence>MCDDRDQAHREASWSEAWRLAANDLGLDPDDEDPGVLDLIWDETEKLMKNWGIPLPKSVSGGEAA</sequence>
<organism evidence="1 2">
    <name type="scientific">Pandoraea pnomenusa</name>
    <dbReference type="NCBI Taxonomy" id="93220"/>
    <lineage>
        <taxon>Bacteria</taxon>
        <taxon>Pseudomonadati</taxon>
        <taxon>Pseudomonadota</taxon>
        <taxon>Betaproteobacteria</taxon>
        <taxon>Burkholderiales</taxon>
        <taxon>Burkholderiaceae</taxon>
        <taxon>Pandoraea</taxon>
    </lineage>
</organism>